<feature type="domain" description="PPIase FKBP-type" evidence="6">
    <location>
        <begin position="1"/>
        <end position="88"/>
    </location>
</feature>
<dbReference type="InterPro" id="IPR001179">
    <property type="entry name" value="PPIase_FKBP_dom"/>
</dbReference>
<evidence type="ECO:0000256" key="5">
    <source>
        <dbReference type="PROSITE-ProRule" id="PRU00277"/>
    </source>
</evidence>
<protein>
    <recommendedName>
        <fullName evidence="2 5">peptidylprolyl isomerase</fullName>
        <ecNumber evidence="2 5">5.2.1.8</ecNumber>
    </recommendedName>
</protein>
<sequence>VNLHYASYLSNGSCVETSRCKNHETPCAFQLGGQQALPSWQLAAASMRPGEVCWICSPPSYAYGPQGVPRKVPGNETMWFCLELNFARAPGTVKFSNDLQEAMLEAEKHME</sequence>
<evidence type="ECO:0000256" key="2">
    <source>
        <dbReference type="ARBA" id="ARBA00013194"/>
    </source>
</evidence>
<accession>A0ABP0LMF1</accession>
<feature type="non-terminal residue" evidence="7">
    <location>
        <position position="111"/>
    </location>
</feature>
<evidence type="ECO:0000259" key="6">
    <source>
        <dbReference type="PROSITE" id="PS50059"/>
    </source>
</evidence>
<keyword evidence="8" id="KW-1185">Reference proteome</keyword>
<dbReference type="InterPro" id="IPR050689">
    <property type="entry name" value="FKBP-type_PPIase"/>
</dbReference>
<dbReference type="EC" id="5.2.1.8" evidence="2 5"/>
<name>A0ABP0LMF1_9DINO</name>
<evidence type="ECO:0000256" key="4">
    <source>
        <dbReference type="ARBA" id="ARBA00023235"/>
    </source>
</evidence>
<dbReference type="InterPro" id="IPR046357">
    <property type="entry name" value="PPIase_dom_sf"/>
</dbReference>
<keyword evidence="4 5" id="KW-0413">Isomerase</keyword>
<dbReference type="EMBL" id="CAXAMM010016856">
    <property type="protein sequence ID" value="CAK9039936.1"/>
    <property type="molecule type" value="Genomic_DNA"/>
</dbReference>
<dbReference type="Gene3D" id="3.10.50.40">
    <property type="match status" value="1"/>
</dbReference>
<organism evidence="7 8">
    <name type="scientific">Durusdinium trenchii</name>
    <dbReference type="NCBI Taxonomy" id="1381693"/>
    <lineage>
        <taxon>Eukaryota</taxon>
        <taxon>Sar</taxon>
        <taxon>Alveolata</taxon>
        <taxon>Dinophyceae</taxon>
        <taxon>Suessiales</taxon>
        <taxon>Symbiodiniaceae</taxon>
        <taxon>Durusdinium</taxon>
    </lineage>
</organism>
<gene>
    <name evidence="7" type="ORF">SCF082_LOCUS23306</name>
</gene>
<keyword evidence="3 5" id="KW-0697">Rotamase</keyword>
<comment type="catalytic activity">
    <reaction evidence="1 5">
        <text>[protein]-peptidylproline (omega=180) = [protein]-peptidylproline (omega=0)</text>
        <dbReference type="Rhea" id="RHEA:16237"/>
        <dbReference type="Rhea" id="RHEA-COMP:10747"/>
        <dbReference type="Rhea" id="RHEA-COMP:10748"/>
        <dbReference type="ChEBI" id="CHEBI:83833"/>
        <dbReference type="ChEBI" id="CHEBI:83834"/>
        <dbReference type="EC" id="5.2.1.8"/>
    </reaction>
</comment>
<evidence type="ECO:0000313" key="8">
    <source>
        <dbReference type="Proteomes" id="UP001642464"/>
    </source>
</evidence>
<dbReference type="PROSITE" id="PS50059">
    <property type="entry name" value="FKBP_PPIASE"/>
    <property type="match status" value="1"/>
</dbReference>
<dbReference type="PANTHER" id="PTHR10516">
    <property type="entry name" value="PEPTIDYL-PROLYL CIS-TRANS ISOMERASE"/>
    <property type="match status" value="1"/>
</dbReference>
<dbReference type="SUPFAM" id="SSF54534">
    <property type="entry name" value="FKBP-like"/>
    <property type="match status" value="1"/>
</dbReference>
<dbReference type="GO" id="GO:0016853">
    <property type="term" value="F:isomerase activity"/>
    <property type="evidence" value="ECO:0007669"/>
    <property type="project" value="UniProtKB-KW"/>
</dbReference>
<feature type="non-terminal residue" evidence="7">
    <location>
        <position position="1"/>
    </location>
</feature>
<proteinExistence type="predicted"/>
<reference evidence="7 8" key="1">
    <citation type="submission" date="2024-02" db="EMBL/GenBank/DDBJ databases">
        <authorList>
            <person name="Chen Y."/>
            <person name="Shah S."/>
            <person name="Dougan E. K."/>
            <person name="Thang M."/>
            <person name="Chan C."/>
        </authorList>
    </citation>
    <scope>NUCLEOTIDE SEQUENCE [LARGE SCALE GENOMIC DNA]</scope>
</reference>
<comment type="caution">
    <text evidence="7">The sequence shown here is derived from an EMBL/GenBank/DDBJ whole genome shotgun (WGS) entry which is preliminary data.</text>
</comment>
<dbReference type="PANTHER" id="PTHR10516:SF443">
    <property type="entry name" value="FK506-BINDING PROTEIN 59-RELATED"/>
    <property type="match status" value="1"/>
</dbReference>
<evidence type="ECO:0000313" key="7">
    <source>
        <dbReference type="EMBL" id="CAK9039936.1"/>
    </source>
</evidence>
<dbReference type="Pfam" id="PF00254">
    <property type="entry name" value="FKBP_C"/>
    <property type="match status" value="1"/>
</dbReference>
<dbReference type="Proteomes" id="UP001642464">
    <property type="component" value="Unassembled WGS sequence"/>
</dbReference>
<evidence type="ECO:0000256" key="3">
    <source>
        <dbReference type="ARBA" id="ARBA00023110"/>
    </source>
</evidence>
<evidence type="ECO:0000256" key="1">
    <source>
        <dbReference type="ARBA" id="ARBA00000971"/>
    </source>
</evidence>